<feature type="compositionally biased region" description="Low complexity" evidence="1">
    <location>
        <begin position="1410"/>
        <end position="1430"/>
    </location>
</feature>
<proteinExistence type="predicted"/>
<feature type="compositionally biased region" description="Polar residues" evidence="1">
    <location>
        <begin position="290"/>
        <end position="317"/>
    </location>
</feature>
<accession>A0A2I2GSK0</accession>
<dbReference type="InterPro" id="IPR013216">
    <property type="entry name" value="Methyltransf_11"/>
</dbReference>
<feature type="compositionally biased region" description="Basic residues" evidence="1">
    <location>
        <begin position="138"/>
        <end position="148"/>
    </location>
</feature>
<dbReference type="CDD" id="cd02440">
    <property type="entry name" value="AdoMet_MTases"/>
    <property type="match status" value="1"/>
</dbReference>
<feature type="compositionally biased region" description="Basic and acidic residues" evidence="1">
    <location>
        <begin position="1"/>
        <end position="10"/>
    </location>
</feature>
<feature type="domain" description="Methyltransferase type 11" evidence="2">
    <location>
        <begin position="1284"/>
        <end position="1338"/>
    </location>
</feature>
<evidence type="ECO:0000259" key="2">
    <source>
        <dbReference type="Pfam" id="PF08241"/>
    </source>
</evidence>
<dbReference type="SUPFAM" id="SSF53335">
    <property type="entry name" value="S-adenosyl-L-methionine-dependent methyltransferases"/>
    <property type="match status" value="1"/>
</dbReference>
<organism evidence="3 4">
    <name type="scientific">Aspergillus steynii IBT 23096</name>
    <dbReference type="NCBI Taxonomy" id="1392250"/>
    <lineage>
        <taxon>Eukaryota</taxon>
        <taxon>Fungi</taxon>
        <taxon>Dikarya</taxon>
        <taxon>Ascomycota</taxon>
        <taxon>Pezizomycotina</taxon>
        <taxon>Eurotiomycetes</taxon>
        <taxon>Eurotiomycetidae</taxon>
        <taxon>Eurotiales</taxon>
        <taxon>Aspergillaceae</taxon>
        <taxon>Aspergillus</taxon>
        <taxon>Aspergillus subgen. Circumdati</taxon>
    </lineage>
</organism>
<feature type="compositionally biased region" description="Polar residues" evidence="1">
    <location>
        <begin position="1431"/>
        <end position="1446"/>
    </location>
</feature>
<feature type="compositionally biased region" description="Basic and acidic residues" evidence="1">
    <location>
        <begin position="953"/>
        <end position="964"/>
    </location>
</feature>
<feature type="compositionally biased region" description="Polar residues" evidence="1">
    <location>
        <begin position="643"/>
        <end position="667"/>
    </location>
</feature>
<feature type="compositionally biased region" description="Basic and acidic residues" evidence="1">
    <location>
        <begin position="525"/>
        <end position="539"/>
    </location>
</feature>
<feature type="region of interest" description="Disordered" evidence="1">
    <location>
        <begin position="1410"/>
        <end position="1475"/>
    </location>
</feature>
<sequence length="1544" mass="166517">MSSHKSDGGRIPRLRGVASQPRSVSSPMITAPAKQTGLPGSVPPRAQIGPPLPSNRTSRVPSLSVAEKGQLGARSNPSRIPSSQGLRSFLPPRSTTHPLPAPSGPTVSPGINANLGVPQSSYSVSISSNNSPPLSARSRPRNVLRRKAPTIGQHTTEKPPATMEIIKPEKLNVIIPDDAQSSNGNMHCPQPFASPKQRDQLYSTPSAVRERNVSGTPDKVSYGPKELASLRTTLNTQNLPPPTPSFASASSPSTRYSGSPGIWSRTSTPTSLSSYSPGIVQPVKAGSRLRQPSPSQTRPPTFSPRMQQTPSPSNPMSSGEFISPVSTQGADSTSSLTRLRQSGLVTEPDAGRDPSTNSSIPQRKTSIKSSLPRRSSGLAESSRSAPDPKSSNIESRGPLKRGGLSLNTAQVPRRPSREGTHQLELEPSPVVQSNLSPETVTGHKRRGSVESSLTIEKSPLSVNQSAATSVDSLHSRTSSRIPSRLPPSPELSRKPPQTVTRDSKTPQTPVSPGKPRRFGLFSKKSKPELDTKSSDEIRPTRKGPAAGTGHEGYGRYGQRGRKASVGSTGGARDRSTSTTRSVSKSVSSSKGSDRGRSDFGLDDFLLHRLEPVIIPGGGIDGAALIRTQSEQSSSGVSTTSTTNMAPRSKISQSPVYSTDSLATSTGTVEKARDIHQRNISQVELNHDQVARGGSSSLHSTGGSGLKPERKISQADGIRHERSQASTLASSPESKASNNTKKQEKKSPKKGLGLKWSFFHRSNDSTANKEPEPLTSPVPQLQAAISTVKSHRPVAHYAFVDTDSDPLEEIIHNIEDSPPTEDDGVNSPVEIPAALNIRKPSPSILLPSPPKLQGEFTRNGPPSPKVYFTRNPFDPSPQAQAEPVQDKEQFLEKRTSRLASIGRIPRVVSRRERQHRPAFQSFSRPFSVAESPSLTAPVDRPAEFSPPRPTPESQRPKPPRDRHNPAFDLTQPFGDPTTTQSILDFIAGPYSKHEFLTFSPGNDSMISTSSGSESLAAVTAVIPNPESELNEDEVWGEYDDLIDHVLSPETTRSVSPGENDAEGKLELATMASRALQAELNGQADKRVRSSLIDNPALALTPASPQSSNGSVHLRRSRIVSALHSSIAPSSQPSFSDIIKAYCDDQPEGEALDQIDQATIVPTNKQSLYPSSPLNPSPSFETCRQRNTILFDIAERDREGPTAQTNIRSGSLMTSRWLSFGRVLFSPAHNHVKDGEDERILVVDGLGNDDWSFYCALTYPNAEVHCLTDGPAPATFKHPAAWQPPSNHHTIHHASLEDQFPFPKGSFTVTVLRFPAACSESAQNKIVSECKRVLRPGGYIEMSVLDLDMVNMGIRTRKAVRQLKERTYLTDPNISLKPASDSIQRMLGQHGFDSLRRCVVRIPTAGIIVRSSASSSSTSSSNPSTMATNTTPFTVFSGPSTSSVSAQSKAHGKSSSNDTDLSLGDLLSDPSPSPANDESIRKIVAKVGRWWYTRCYEIPVLPNGDADLSIWADRKVLRECQKRGTGFRLLIAYSQKPSEKRRTASV</sequence>
<feature type="compositionally biased region" description="Polar residues" evidence="1">
    <location>
        <begin position="919"/>
        <end position="933"/>
    </location>
</feature>
<feature type="region of interest" description="Disordered" evidence="1">
    <location>
        <begin position="839"/>
        <end position="888"/>
    </location>
</feature>
<keyword evidence="4" id="KW-1185">Reference proteome</keyword>
<dbReference type="RefSeq" id="XP_024711161.1">
    <property type="nucleotide sequence ID" value="XM_024846126.1"/>
</dbReference>
<feature type="region of interest" description="Disordered" evidence="1">
    <location>
        <begin position="1"/>
        <end position="599"/>
    </location>
</feature>
<dbReference type="InterPro" id="IPR029063">
    <property type="entry name" value="SAM-dependent_MTases_sf"/>
</dbReference>
<feature type="region of interest" description="Disordered" evidence="1">
    <location>
        <begin position="687"/>
        <end position="754"/>
    </location>
</feature>
<feature type="compositionally biased region" description="Low complexity" evidence="1">
    <location>
        <begin position="245"/>
        <end position="276"/>
    </location>
</feature>
<dbReference type="GeneID" id="36553825"/>
<dbReference type="STRING" id="1392250.A0A2I2GSK0"/>
<dbReference type="EMBL" id="MSFO01000001">
    <property type="protein sequence ID" value="PLB55859.1"/>
    <property type="molecule type" value="Genomic_DNA"/>
</dbReference>
<evidence type="ECO:0000256" key="1">
    <source>
        <dbReference type="SAM" id="MobiDB-lite"/>
    </source>
</evidence>
<feature type="compositionally biased region" description="Low complexity" evidence="1">
    <location>
        <begin position="627"/>
        <end position="642"/>
    </location>
</feature>
<feature type="compositionally biased region" description="Polar residues" evidence="1">
    <location>
        <begin position="723"/>
        <end position="739"/>
    </location>
</feature>
<feature type="compositionally biased region" description="Polar residues" evidence="1">
    <location>
        <begin position="497"/>
        <end position="510"/>
    </location>
</feature>
<gene>
    <name evidence="3" type="ORF">P170DRAFT_396592</name>
</gene>
<feature type="compositionally biased region" description="Polar residues" evidence="1">
    <location>
        <begin position="449"/>
        <end position="472"/>
    </location>
</feature>
<dbReference type="VEuPathDB" id="FungiDB:P170DRAFT_396592"/>
<dbReference type="OrthoDB" id="5382952at2759"/>
<feature type="compositionally biased region" description="Basic and acidic residues" evidence="1">
    <location>
        <begin position="415"/>
        <end position="424"/>
    </location>
</feature>
<feature type="region of interest" description="Disordered" evidence="1">
    <location>
        <begin position="626"/>
        <end position="671"/>
    </location>
</feature>
<feature type="region of interest" description="Disordered" evidence="1">
    <location>
        <begin position="907"/>
        <end position="974"/>
    </location>
</feature>
<evidence type="ECO:0000313" key="4">
    <source>
        <dbReference type="Proteomes" id="UP000234275"/>
    </source>
</evidence>
<feature type="compositionally biased region" description="Low complexity" evidence="1">
    <location>
        <begin position="120"/>
        <end position="135"/>
    </location>
</feature>
<dbReference type="Pfam" id="PF08241">
    <property type="entry name" value="Methyltransf_11"/>
    <property type="match status" value="1"/>
</dbReference>
<dbReference type="Proteomes" id="UP000234275">
    <property type="component" value="Unassembled WGS sequence"/>
</dbReference>
<feature type="compositionally biased region" description="Polar residues" evidence="1">
    <location>
        <begin position="354"/>
        <end position="394"/>
    </location>
</feature>
<comment type="caution">
    <text evidence="3">The sequence shown here is derived from an EMBL/GenBank/DDBJ whole genome shotgun (WGS) entry which is preliminary data.</text>
</comment>
<feature type="compositionally biased region" description="Polar residues" evidence="1">
    <location>
        <begin position="430"/>
        <end position="439"/>
    </location>
</feature>
<dbReference type="GO" id="GO:0008757">
    <property type="term" value="F:S-adenosylmethionine-dependent methyltransferase activity"/>
    <property type="evidence" value="ECO:0007669"/>
    <property type="project" value="InterPro"/>
</dbReference>
<feature type="compositionally biased region" description="Polar residues" evidence="1">
    <location>
        <begin position="73"/>
        <end position="86"/>
    </location>
</feature>
<feature type="compositionally biased region" description="Basic and acidic residues" evidence="1">
    <location>
        <begin position="706"/>
        <end position="722"/>
    </location>
</feature>
<dbReference type="Gene3D" id="3.40.50.150">
    <property type="entry name" value="Vaccinia Virus protein VP39"/>
    <property type="match status" value="1"/>
</dbReference>
<feature type="compositionally biased region" description="Low complexity" evidence="1">
    <location>
        <begin position="1452"/>
        <end position="1468"/>
    </location>
</feature>
<reference evidence="3 4" key="1">
    <citation type="submission" date="2016-12" db="EMBL/GenBank/DDBJ databases">
        <title>The genomes of Aspergillus section Nigri reveals drivers in fungal speciation.</title>
        <authorList>
            <consortium name="DOE Joint Genome Institute"/>
            <person name="Vesth T.C."/>
            <person name="Nybo J."/>
            <person name="Theobald S."/>
            <person name="Brandl J."/>
            <person name="Frisvad J.C."/>
            <person name="Nielsen K.F."/>
            <person name="Lyhne E.K."/>
            <person name="Kogle M.E."/>
            <person name="Kuo A."/>
            <person name="Riley R."/>
            <person name="Clum A."/>
            <person name="Nolan M."/>
            <person name="Lipzen A."/>
            <person name="Salamov A."/>
            <person name="Henrissat B."/>
            <person name="Wiebenga A."/>
            <person name="De Vries R.P."/>
            <person name="Grigoriev I.V."/>
            <person name="Mortensen U.H."/>
            <person name="Andersen M.R."/>
            <person name="Baker S.E."/>
        </authorList>
    </citation>
    <scope>NUCLEOTIDE SEQUENCE [LARGE SCALE GENOMIC DNA]</scope>
    <source>
        <strain evidence="3 4">IBT 23096</strain>
    </source>
</reference>
<feature type="compositionally biased region" description="Polar residues" evidence="1">
    <location>
        <begin position="324"/>
        <end position="344"/>
    </location>
</feature>
<feature type="compositionally biased region" description="Low complexity" evidence="1">
    <location>
        <begin position="576"/>
        <end position="590"/>
    </location>
</feature>
<name>A0A2I2GSK0_9EURO</name>
<protein>
    <recommendedName>
        <fullName evidence="2">Methyltransferase type 11 domain-containing protein</fullName>
    </recommendedName>
</protein>
<evidence type="ECO:0000313" key="3">
    <source>
        <dbReference type="EMBL" id="PLB55859.1"/>
    </source>
</evidence>